<accession>A0A0A9EUM1</accession>
<organism evidence="1">
    <name type="scientific">Arundo donax</name>
    <name type="common">Giant reed</name>
    <name type="synonym">Donax arundinaceus</name>
    <dbReference type="NCBI Taxonomy" id="35708"/>
    <lineage>
        <taxon>Eukaryota</taxon>
        <taxon>Viridiplantae</taxon>
        <taxon>Streptophyta</taxon>
        <taxon>Embryophyta</taxon>
        <taxon>Tracheophyta</taxon>
        <taxon>Spermatophyta</taxon>
        <taxon>Magnoliopsida</taxon>
        <taxon>Liliopsida</taxon>
        <taxon>Poales</taxon>
        <taxon>Poaceae</taxon>
        <taxon>PACMAD clade</taxon>
        <taxon>Arundinoideae</taxon>
        <taxon>Arundineae</taxon>
        <taxon>Arundo</taxon>
    </lineage>
</organism>
<name>A0A0A9EUM1_ARUDO</name>
<dbReference type="EMBL" id="GBRH01195217">
    <property type="protein sequence ID" value="JAE02679.1"/>
    <property type="molecule type" value="Transcribed_RNA"/>
</dbReference>
<reference evidence="1" key="1">
    <citation type="submission" date="2014-09" db="EMBL/GenBank/DDBJ databases">
        <authorList>
            <person name="Magalhaes I.L.F."/>
            <person name="Oliveira U."/>
            <person name="Santos F.R."/>
            <person name="Vidigal T.H.D.A."/>
            <person name="Brescovit A.D."/>
            <person name="Santos A.J."/>
        </authorList>
    </citation>
    <scope>NUCLEOTIDE SEQUENCE</scope>
    <source>
        <tissue evidence="1">Shoot tissue taken approximately 20 cm above the soil surface</tissue>
    </source>
</reference>
<sequence>MRNSCGMGGYQSLLRTLGCQDTVSLFCRDLLSVGTLEVQGSKVGQLPLLLAVVGCILEPAIWLVD</sequence>
<proteinExistence type="predicted"/>
<evidence type="ECO:0000313" key="1">
    <source>
        <dbReference type="EMBL" id="JAE02679.1"/>
    </source>
</evidence>
<protein>
    <submittedName>
        <fullName evidence="1">Uncharacterized protein</fullName>
    </submittedName>
</protein>
<dbReference type="AlphaFoldDB" id="A0A0A9EUM1"/>
<reference evidence="1" key="2">
    <citation type="journal article" date="2015" name="Data Brief">
        <title>Shoot transcriptome of the giant reed, Arundo donax.</title>
        <authorList>
            <person name="Barrero R.A."/>
            <person name="Guerrero F.D."/>
            <person name="Moolhuijzen P."/>
            <person name="Goolsby J.A."/>
            <person name="Tidwell J."/>
            <person name="Bellgard S.E."/>
            <person name="Bellgard M.I."/>
        </authorList>
    </citation>
    <scope>NUCLEOTIDE SEQUENCE</scope>
    <source>
        <tissue evidence="1">Shoot tissue taken approximately 20 cm above the soil surface</tissue>
    </source>
</reference>